<evidence type="ECO:0000313" key="1">
    <source>
        <dbReference type="EMBL" id="KPY91565.1"/>
    </source>
</evidence>
<name>A0A0Q0BEA9_PSESX</name>
<feature type="non-terminal residue" evidence="1">
    <location>
        <position position="1"/>
    </location>
</feature>
<organism evidence="1 2">
    <name type="scientific">Pseudomonas syringae pv. spinaceae</name>
    <dbReference type="NCBI Taxonomy" id="264459"/>
    <lineage>
        <taxon>Bacteria</taxon>
        <taxon>Pseudomonadati</taxon>
        <taxon>Pseudomonadota</taxon>
        <taxon>Gammaproteobacteria</taxon>
        <taxon>Pseudomonadales</taxon>
        <taxon>Pseudomonadaceae</taxon>
        <taxon>Pseudomonas</taxon>
        <taxon>Pseudomonas syringae</taxon>
    </lineage>
</organism>
<reference evidence="1 2" key="1">
    <citation type="submission" date="2015-09" db="EMBL/GenBank/DDBJ databases">
        <title>Genome announcement of multiple Pseudomonas syringae strains.</title>
        <authorList>
            <person name="Thakur S."/>
            <person name="Wang P.W."/>
            <person name="Gong Y."/>
            <person name="Weir B.S."/>
            <person name="Guttman D.S."/>
        </authorList>
    </citation>
    <scope>NUCLEOTIDE SEQUENCE [LARGE SCALE GENOMIC DNA]</scope>
    <source>
        <strain evidence="1 2">ICMP16929</strain>
    </source>
</reference>
<comment type="caution">
    <text evidence="1">The sequence shown here is derived from an EMBL/GenBank/DDBJ whole genome shotgun (WGS) entry which is preliminary data.</text>
</comment>
<sequence>ARGEDFAGVVIEQIGHRVVPSGDVLTHNAAKCGTPMIGFKEARRAIARREMIMSDSWLSNVAQETEKNRLQGGFFANVG</sequence>
<dbReference type="AlphaFoldDB" id="A0A0Q0BEA9"/>
<gene>
    <name evidence="1" type="ORF">ALO94_00099</name>
</gene>
<dbReference type="RefSeq" id="WP_057427255.1">
    <property type="nucleotide sequence ID" value="NZ_LJRI01000738.1"/>
</dbReference>
<dbReference type="Proteomes" id="UP000050384">
    <property type="component" value="Unassembled WGS sequence"/>
</dbReference>
<protein>
    <submittedName>
        <fullName evidence="1">Uncharacterized protein</fullName>
    </submittedName>
</protein>
<proteinExistence type="predicted"/>
<dbReference type="PATRIC" id="fig|264459.3.peg.167"/>
<evidence type="ECO:0000313" key="2">
    <source>
        <dbReference type="Proteomes" id="UP000050384"/>
    </source>
</evidence>
<dbReference type="EMBL" id="LJRI01000738">
    <property type="protein sequence ID" value="KPY91565.1"/>
    <property type="molecule type" value="Genomic_DNA"/>
</dbReference>
<accession>A0A0Q0BEA9</accession>